<dbReference type="GO" id="GO:0030145">
    <property type="term" value="F:manganese ion binding"/>
    <property type="evidence" value="ECO:0007669"/>
    <property type="project" value="TreeGrafter"/>
</dbReference>
<comment type="catalytic activity">
    <reaction evidence="8">
        <text>2-C-methyl-D-erythritol 4-phosphate + NADP(+) = 1-deoxy-D-xylulose 5-phosphate + NADPH + H(+)</text>
        <dbReference type="Rhea" id="RHEA:13717"/>
        <dbReference type="ChEBI" id="CHEBI:15378"/>
        <dbReference type="ChEBI" id="CHEBI:57783"/>
        <dbReference type="ChEBI" id="CHEBI:57792"/>
        <dbReference type="ChEBI" id="CHEBI:58262"/>
        <dbReference type="ChEBI" id="CHEBI:58349"/>
        <dbReference type="EC" id="1.1.1.267"/>
    </reaction>
    <physiologicalReaction direction="right-to-left" evidence="8">
        <dbReference type="Rhea" id="RHEA:13719"/>
    </physiologicalReaction>
</comment>
<feature type="binding site" evidence="9">
    <location>
        <position position="189"/>
    </location>
    <ligand>
        <name>Mn(2+)</name>
        <dbReference type="ChEBI" id="CHEBI:29035"/>
    </ligand>
</feature>
<proteinExistence type="inferred from homology"/>
<evidence type="ECO:0000256" key="7">
    <source>
        <dbReference type="ARBA" id="ARBA00023229"/>
    </source>
</evidence>
<dbReference type="HAMAP" id="MF_00183">
    <property type="entry name" value="DXP_reductoisom"/>
    <property type="match status" value="1"/>
</dbReference>
<dbReference type="InterPro" id="IPR026877">
    <property type="entry name" value="DXPR_C"/>
</dbReference>
<dbReference type="GO" id="GO:0030604">
    <property type="term" value="F:1-deoxy-D-xylulose-5-phosphate reductoisomerase activity"/>
    <property type="evidence" value="ECO:0007669"/>
    <property type="project" value="UniProtKB-UniRule"/>
</dbReference>
<keyword evidence="13" id="KW-0413">Isomerase</keyword>
<dbReference type="GO" id="GO:0070402">
    <property type="term" value="F:NADPH binding"/>
    <property type="evidence" value="ECO:0007669"/>
    <property type="project" value="InterPro"/>
</dbReference>
<protein>
    <recommendedName>
        <fullName evidence="9">1-deoxy-D-xylulose 5-phosphate reductoisomerase</fullName>
        <shortName evidence="9">DXP reductoisomerase</shortName>
        <ecNumber evidence="9">1.1.1.267</ecNumber>
    </recommendedName>
    <alternativeName>
        <fullName evidence="9">1-deoxyxylulose-5-phosphate reductoisomerase</fullName>
    </alternativeName>
    <alternativeName>
        <fullName evidence="9">2-C-methyl-D-erythritol 4-phosphate synthase</fullName>
    </alternativeName>
</protein>
<evidence type="ECO:0000259" key="11">
    <source>
        <dbReference type="Pfam" id="PF08436"/>
    </source>
</evidence>
<feature type="binding site" evidence="9">
    <location>
        <position position="258"/>
    </location>
    <ligand>
        <name>1-deoxy-D-xylulose 5-phosphate</name>
        <dbReference type="ChEBI" id="CHEBI:57792"/>
    </ligand>
</feature>
<feature type="binding site" evidence="9">
    <location>
        <position position="258"/>
    </location>
    <ligand>
        <name>Mn(2+)</name>
        <dbReference type="ChEBI" id="CHEBI:29035"/>
    </ligand>
</feature>
<dbReference type="RefSeq" id="WP_231578814.1">
    <property type="nucleotide sequence ID" value="NZ_KQ033885.1"/>
</dbReference>
<keyword evidence="14" id="KW-1185">Reference proteome</keyword>
<feature type="binding site" evidence="9">
    <location>
        <position position="47"/>
    </location>
    <ligand>
        <name>NADPH</name>
        <dbReference type="ChEBI" id="CHEBI:57783"/>
    </ligand>
</feature>
<dbReference type="NCBIfam" id="TIGR00243">
    <property type="entry name" value="Dxr"/>
    <property type="match status" value="1"/>
</dbReference>
<feature type="domain" description="1-deoxy-D-xylulose 5-phosphate reductoisomerase N-terminal" evidence="10">
    <location>
        <begin position="41"/>
        <end position="170"/>
    </location>
</feature>
<dbReference type="InterPro" id="IPR003821">
    <property type="entry name" value="DXP_reductoisomerase"/>
</dbReference>
<dbReference type="InterPro" id="IPR036291">
    <property type="entry name" value="NAD(P)-bd_dom_sf"/>
</dbReference>
<dbReference type="GO" id="GO:0016853">
    <property type="term" value="F:isomerase activity"/>
    <property type="evidence" value="ECO:0007669"/>
    <property type="project" value="UniProtKB-KW"/>
</dbReference>
<comment type="function">
    <text evidence="9">Catalyzes the NADPH-dependent rearrangement and reduction of 1-deoxy-D-xylulose-5-phosphate (DXP) to 2-C-methyl-D-erythritol 4-phosphate (MEP).</text>
</comment>
<dbReference type="PANTHER" id="PTHR30525:SF0">
    <property type="entry name" value="1-DEOXY-D-XYLULOSE 5-PHOSPHATE REDUCTOISOMERASE, CHLOROPLASTIC"/>
    <property type="match status" value="1"/>
</dbReference>
<feature type="binding site" evidence="9">
    <location>
        <position position="48"/>
    </location>
    <ligand>
        <name>NADPH</name>
        <dbReference type="ChEBI" id="CHEBI:57783"/>
    </ligand>
</feature>
<dbReference type="PANTHER" id="PTHR30525">
    <property type="entry name" value="1-DEOXY-D-XYLULOSE 5-PHOSPHATE REDUCTOISOMERASE"/>
    <property type="match status" value="1"/>
</dbReference>
<evidence type="ECO:0000259" key="10">
    <source>
        <dbReference type="Pfam" id="PF02670"/>
    </source>
</evidence>
<gene>
    <name evidence="9 13" type="primary">dxr</name>
    <name evidence="13" type="ORF">JF70_04760</name>
</gene>
<dbReference type="InterPro" id="IPR013644">
    <property type="entry name" value="DXP_reductoisomerase_C"/>
</dbReference>
<keyword evidence="4 9" id="KW-0521">NADP</keyword>
<feature type="binding site" evidence="9">
    <location>
        <position position="236"/>
    </location>
    <ligand>
        <name>1-deoxy-D-xylulose 5-phosphate</name>
        <dbReference type="ChEBI" id="CHEBI:57792"/>
    </ligand>
</feature>
<comment type="pathway">
    <text evidence="1 9">Isoprenoid biosynthesis; isopentenyl diphosphate biosynthesis via DXP pathway; isopentenyl diphosphate from 1-deoxy-D-xylulose 5-phosphate: step 1/6.</text>
</comment>
<dbReference type="Pfam" id="PF02670">
    <property type="entry name" value="DXP_reductoisom"/>
    <property type="match status" value="1"/>
</dbReference>
<comment type="caution">
    <text evidence="13">The sequence shown here is derived from an EMBL/GenBank/DDBJ whole genome shotgun (WGS) entry which is preliminary data.</text>
</comment>
<evidence type="ECO:0000313" key="14">
    <source>
        <dbReference type="Proteomes" id="UP000033567"/>
    </source>
</evidence>
<reference evidence="13 14" key="1">
    <citation type="submission" date="2014-12" db="EMBL/GenBank/DDBJ databases">
        <title>Comparative genomics of the lactic acid bacteria isolated from the honey bee gut.</title>
        <authorList>
            <person name="Ellegaard K.M."/>
            <person name="Tamarit D."/>
            <person name="Javelind E."/>
            <person name="Olofsson T."/>
            <person name="Andersson S.G."/>
            <person name="Vasquez A."/>
        </authorList>
    </citation>
    <scope>NUCLEOTIDE SEQUENCE [LARGE SCALE GENOMIC DNA]</scope>
    <source>
        <strain evidence="13 14">Bin7</strain>
    </source>
</reference>
<keyword evidence="7 9" id="KW-0414">Isoprene biosynthesis</keyword>
<feature type="binding site" evidence="9">
    <location>
        <position position="213"/>
    </location>
    <ligand>
        <name>1-deoxy-D-xylulose 5-phosphate</name>
        <dbReference type="ChEBI" id="CHEBI:57792"/>
    </ligand>
</feature>
<evidence type="ECO:0000256" key="8">
    <source>
        <dbReference type="ARBA" id="ARBA00048543"/>
    </source>
</evidence>
<keyword evidence="5 9" id="KW-0560">Oxidoreductase</keyword>
<comment type="cofactor">
    <cofactor evidence="9">
        <name>Mg(2+)</name>
        <dbReference type="ChEBI" id="CHEBI:18420"/>
    </cofactor>
    <cofactor evidence="9">
        <name>Mn(2+)</name>
        <dbReference type="ChEBI" id="CHEBI:29035"/>
    </cofactor>
</comment>
<dbReference type="PIRSF" id="PIRSF006205">
    <property type="entry name" value="Dxp_reductismrs"/>
    <property type="match status" value="1"/>
</dbReference>
<dbReference type="SUPFAM" id="SSF69055">
    <property type="entry name" value="1-deoxy-D-xylulose-5-phosphate reductoisomerase, C-terminal domain"/>
    <property type="match status" value="1"/>
</dbReference>
<comment type="similarity">
    <text evidence="2 9">Belongs to the DXR family.</text>
</comment>
<dbReference type="AlphaFoldDB" id="A0A0F4L093"/>
<feature type="binding site" evidence="9">
    <location>
        <position position="187"/>
    </location>
    <ligand>
        <name>Mn(2+)</name>
        <dbReference type="ChEBI" id="CHEBI:29035"/>
    </ligand>
</feature>
<keyword evidence="3 9" id="KW-0479">Metal-binding</keyword>
<dbReference type="Pfam" id="PF08436">
    <property type="entry name" value="DXP_redisom_C"/>
    <property type="match status" value="1"/>
</dbReference>
<organism evidence="13 14">
    <name type="scientific">Bifidobacterium mellis</name>
    <dbReference type="NCBI Taxonomy" id="1293823"/>
    <lineage>
        <taxon>Bacteria</taxon>
        <taxon>Bacillati</taxon>
        <taxon>Actinomycetota</taxon>
        <taxon>Actinomycetes</taxon>
        <taxon>Bifidobacteriales</taxon>
        <taxon>Bifidobacteriaceae</taxon>
        <taxon>Bifidobacterium</taxon>
    </lineage>
</organism>
<dbReference type="Pfam" id="PF13288">
    <property type="entry name" value="DXPR_C"/>
    <property type="match status" value="1"/>
</dbReference>
<keyword evidence="9" id="KW-0460">Magnesium</keyword>
<feature type="binding site" evidence="9">
    <location>
        <position position="50"/>
    </location>
    <ligand>
        <name>NADPH</name>
        <dbReference type="ChEBI" id="CHEBI:57783"/>
    </ligand>
</feature>
<dbReference type="Proteomes" id="UP000033567">
    <property type="component" value="Unassembled WGS sequence"/>
</dbReference>
<feature type="binding site" evidence="9">
    <location>
        <position position="164"/>
    </location>
    <ligand>
        <name>NADPH</name>
        <dbReference type="ChEBI" id="CHEBI:57783"/>
    </ligand>
</feature>
<feature type="binding site" evidence="9">
    <location>
        <position position="73"/>
    </location>
    <ligand>
        <name>NADPH</name>
        <dbReference type="ChEBI" id="CHEBI:57783"/>
    </ligand>
</feature>
<feature type="binding site" evidence="9">
    <location>
        <position position="163"/>
    </location>
    <ligand>
        <name>1-deoxy-D-xylulose 5-phosphate</name>
        <dbReference type="ChEBI" id="CHEBI:57792"/>
    </ligand>
</feature>
<dbReference type="FunFam" id="3.40.50.720:FF:000045">
    <property type="entry name" value="1-deoxy-D-xylulose 5-phosphate reductoisomerase"/>
    <property type="match status" value="1"/>
</dbReference>
<dbReference type="EC" id="1.1.1.267" evidence="9"/>
<sequence>MSHLTAVNTGSEGRQDGLSVARERTLVDWSPRVDADQSRSLVILGSTGSIGTQALDLISRHRDRFQVTGLAAGGAHVELLARQARDFGVTRLALADKAQVPALQQALNALGLTGIHVEAGMEAVQALAGSGSDLVLNGITGSVGLRPSIAALQAGSQLALANKESVVAGGHLLFDAEIRPGQINPVDSEHSAIWQSLRSGQHGEVARLVVTASGGPFRGWSRQDMREVTPEQALNHPTWSMGPVVTINSSTMVNKGLEVIEASRLFRIEPERITVVVHPQSVVHSMVQFQDGATISQASPPDMRLPIALGLSAPARLDNVAVACDWSKASTWTFEPLDDEAFPAVNLARRALGSCEPMTAVFNAANEQAVRAFLDHRLPYLSIVETIRSVMDAMETHLPGTFTSVEVMEQVEHEARQRADALIDMTA</sequence>
<evidence type="ECO:0000256" key="4">
    <source>
        <dbReference type="ARBA" id="ARBA00022857"/>
    </source>
</evidence>
<feature type="binding site" evidence="9">
    <location>
        <position position="254"/>
    </location>
    <ligand>
        <name>1-deoxy-D-xylulose 5-phosphate</name>
        <dbReference type="ChEBI" id="CHEBI:57792"/>
    </ligand>
</feature>
<evidence type="ECO:0000259" key="12">
    <source>
        <dbReference type="Pfam" id="PF13288"/>
    </source>
</evidence>
<evidence type="ECO:0000313" key="13">
    <source>
        <dbReference type="EMBL" id="KJY51663.1"/>
    </source>
</evidence>
<feature type="binding site" evidence="9">
    <location>
        <position position="49"/>
    </location>
    <ligand>
        <name>NADPH</name>
        <dbReference type="ChEBI" id="CHEBI:57783"/>
    </ligand>
</feature>
<feature type="binding site" evidence="9">
    <location>
        <position position="242"/>
    </location>
    <ligand>
        <name>NADPH</name>
        <dbReference type="ChEBI" id="CHEBI:57783"/>
    </ligand>
</feature>
<feature type="binding site" evidence="9">
    <location>
        <position position="189"/>
    </location>
    <ligand>
        <name>1-deoxy-D-xylulose 5-phosphate</name>
        <dbReference type="ChEBI" id="CHEBI:57792"/>
    </ligand>
</feature>
<accession>A0A0F4L093</accession>
<dbReference type="GO" id="GO:0051484">
    <property type="term" value="P:isopentenyl diphosphate biosynthetic process, methylerythritol 4-phosphate pathway involved in terpenoid biosynthetic process"/>
    <property type="evidence" value="ECO:0007669"/>
    <property type="project" value="UniProtKB-ARBA"/>
</dbReference>
<evidence type="ECO:0000256" key="9">
    <source>
        <dbReference type="HAMAP-Rule" id="MF_00183"/>
    </source>
</evidence>
<evidence type="ECO:0000256" key="1">
    <source>
        <dbReference type="ARBA" id="ARBA00005094"/>
    </source>
</evidence>
<dbReference type="EMBL" id="JWMF01000004">
    <property type="protein sequence ID" value="KJY51663.1"/>
    <property type="molecule type" value="Genomic_DNA"/>
</dbReference>
<feature type="domain" description="1-deoxy-D-xylulose 5-phosphate reductoisomerase C-terminal" evidence="11">
    <location>
        <begin position="183"/>
        <end position="266"/>
    </location>
</feature>
<evidence type="ECO:0000256" key="2">
    <source>
        <dbReference type="ARBA" id="ARBA00006825"/>
    </source>
</evidence>
<feature type="binding site" evidence="9">
    <location>
        <position position="249"/>
    </location>
    <ligand>
        <name>1-deoxy-D-xylulose 5-phosphate</name>
        <dbReference type="ChEBI" id="CHEBI:57792"/>
    </ligand>
</feature>
<dbReference type="Gene3D" id="3.40.50.720">
    <property type="entry name" value="NAD(P)-binding Rossmann-like Domain"/>
    <property type="match status" value="1"/>
</dbReference>
<dbReference type="InterPro" id="IPR013512">
    <property type="entry name" value="DXP_reductoisomerase_N"/>
</dbReference>
<dbReference type="SUPFAM" id="SSF51735">
    <property type="entry name" value="NAD(P)-binding Rossmann-fold domains"/>
    <property type="match status" value="1"/>
</dbReference>
<comment type="caution">
    <text evidence="9">Lacks conserved residue(s) required for the propagation of feature annotation.</text>
</comment>
<feature type="binding site" evidence="9">
    <location>
        <position position="255"/>
    </location>
    <ligand>
        <name>1-deoxy-D-xylulose 5-phosphate</name>
        <dbReference type="ChEBI" id="CHEBI:57792"/>
    </ligand>
</feature>
<feature type="binding site" evidence="9">
    <location>
        <position position="188"/>
    </location>
    <ligand>
        <name>1-deoxy-D-xylulose 5-phosphate</name>
        <dbReference type="ChEBI" id="CHEBI:57792"/>
    </ligand>
</feature>
<dbReference type="UniPathway" id="UPA00056">
    <property type="reaction ID" value="UER00092"/>
</dbReference>
<dbReference type="PATRIC" id="fig|1684.5.peg.501"/>
<evidence type="ECO:0000256" key="3">
    <source>
        <dbReference type="ARBA" id="ARBA00022723"/>
    </source>
</evidence>
<dbReference type="InterPro" id="IPR036169">
    <property type="entry name" value="DXPR_C_sf"/>
</dbReference>
<dbReference type="SUPFAM" id="SSF55347">
    <property type="entry name" value="Glyceraldehyde-3-phosphate dehydrogenase-like, C-terminal domain"/>
    <property type="match status" value="1"/>
</dbReference>
<evidence type="ECO:0000256" key="6">
    <source>
        <dbReference type="ARBA" id="ARBA00023211"/>
    </source>
</evidence>
<dbReference type="Gene3D" id="1.10.1740.10">
    <property type="match status" value="1"/>
</dbReference>
<keyword evidence="6 9" id="KW-0464">Manganese</keyword>
<feature type="binding site" evidence="9">
    <location>
        <position position="162"/>
    </location>
    <ligand>
        <name>NADPH</name>
        <dbReference type="ChEBI" id="CHEBI:57783"/>
    </ligand>
</feature>
<feature type="domain" description="DXP reductoisomerase C-terminal" evidence="12">
    <location>
        <begin position="299"/>
        <end position="417"/>
    </location>
</feature>
<evidence type="ECO:0000256" key="5">
    <source>
        <dbReference type="ARBA" id="ARBA00023002"/>
    </source>
</evidence>
<name>A0A0F4L093_9BIFI</name>